<protein>
    <submittedName>
        <fullName evidence="1 2">Uncharacterized protein</fullName>
    </submittedName>
</protein>
<proteinExistence type="predicted"/>
<organism evidence="1 3">
    <name type="scientific">Medicago truncatula</name>
    <name type="common">Barrel medic</name>
    <name type="synonym">Medicago tribuloides</name>
    <dbReference type="NCBI Taxonomy" id="3880"/>
    <lineage>
        <taxon>Eukaryota</taxon>
        <taxon>Viridiplantae</taxon>
        <taxon>Streptophyta</taxon>
        <taxon>Embryophyta</taxon>
        <taxon>Tracheophyta</taxon>
        <taxon>Spermatophyta</taxon>
        <taxon>Magnoliopsida</taxon>
        <taxon>eudicotyledons</taxon>
        <taxon>Gunneridae</taxon>
        <taxon>Pentapetalae</taxon>
        <taxon>rosids</taxon>
        <taxon>fabids</taxon>
        <taxon>Fabales</taxon>
        <taxon>Fabaceae</taxon>
        <taxon>Papilionoideae</taxon>
        <taxon>50 kb inversion clade</taxon>
        <taxon>NPAAA clade</taxon>
        <taxon>Hologalegina</taxon>
        <taxon>IRL clade</taxon>
        <taxon>Trifolieae</taxon>
        <taxon>Medicago</taxon>
    </lineage>
</organism>
<accession>A0A072UEM5</accession>
<dbReference type="AlphaFoldDB" id="A0A072UEM5"/>
<dbReference type="EnsemblPlants" id="KEH28224">
    <property type="protein sequence ID" value="KEH28224"/>
    <property type="gene ID" value="MTR_5g076525"/>
</dbReference>
<sequence>MTLYTSRQNNTRTIVKSLILLKLSISYDLSVIRLTALGCCNRQGSNRPQVAYWQRIYIVRALGSFPRQKSSPSH</sequence>
<evidence type="ECO:0000313" key="3">
    <source>
        <dbReference type="Proteomes" id="UP000002051"/>
    </source>
</evidence>
<name>A0A072UEM5_MEDTR</name>
<evidence type="ECO:0000313" key="1">
    <source>
        <dbReference type="EMBL" id="KEH28224.1"/>
    </source>
</evidence>
<dbReference type="HOGENOM" id="CLU_2691507_0_0_1"/>
<gene>
    <name evidence="1" type="ordered locus">MTR_5g076525</name>
</gene>
<dbReference type="Proteomes" id="UP000002051">
    <property type="component" value="Chromosome 5"/>
</dbReference>
<dbReference type="EMBL" id="CM001221">
    <property type="protein sequence ID" value="KEH28224.1"/>
    <property type="molecule type" value="Genomic_DNA"/>
</dbReference>
<reference evidence="1 3" key="2">
    <citation type="journal article" date="2014" name="BMC Genomics">
        <title>An improved genome release (version Mt4.0) for the model legume Medicago truncatula.</title>
        <authorList>
            <person name="Tang H."/>
            <person name="Krishnakumar V."/>
            <person name="Bidwell S."/>
            <person name="Rosen B."/>
            <person name="Chan A."/>
            <person name="Zhou S."/>
            <person name="Gentzbittel L."/>
            <person name="Childs K.L."/>
            <person name="Yandell M."/>
            <person name="Gundlach H."/>
            <person name="Mayer K.F."/>
            <person name="Schwartz D.C."/>
            <person name="Town C.D."/>
        </authorList>
    </citation>
    <scope>GENOME REANNOTATION</scope>
    <source>
        <strain evidence="1">A17</strain>
        <strain evidence="2 3">cv. Jemalong A17</strain>
    </source>
</reference>
<keyword evidence="3" id="KW-1185">Reference proteome</keyword>
<evidence type="ECO:0000313" key="2">
    <source>
        <dbReference type="EnsemblPlants" id="KEH28224"/>
    </source>
</evidence>
<reference evidence="2" key="3">
    <citation type="submission" date="2015-04" db="UniProtKB">
        <authorList>
            <consortium name="EnsemblPlants"/>
        </authorList>
    </citation>
    <scope>IDENTIFICATION</scope>
    <source>
        <strain evidence="2">cv. Jemalong A17</strain>
    </source>
</reference>
<reference evidence="1 3" key="1">
    <citation type="journal article" date="2011" name="Nature">
        <title>The Medicago genome provides insight into the evolution of rhizobial symbioses.</title>
        <authorList>
            <person name="Young N.D."/>
            <person name="Debelle F."/>
            <person name="Oldroyd G.E."/>
            <person name="Geurts R."/>
            <person name="Cannon S.B."/>
            <person name="Udvardi M.K."/>
            <person name="Benedito V.A."/>
            <person name="Mayer K.F."/>
            <person name="Gouzy J."/>
            <person name="Schoof H."/>
            <person name="Van de Peer Y."/>
            <person name="Proost S."/>
            <person name="Cook D.R."/>
            <person name="Meyers B.C."/>
            <person name="Spannagl M."/>
            <person name="Cheung F."/>
            <person name="De Mita S."/>
            <person name="Krishnakumar V."/>
            <person name="Gundlach H."/>
            <person name="Zhou S."/>
            <person name="Mudge J."/>
            <person name="Bharti A.K."/>
            <person name="Murray J.D."/>
            <person name="Naoumkina M.A."/>
            <person name="Rosen B."/>
            <person name="Silverstein K.A."/>
            <person name="Tang H."/>
            <person name="Rombauts S."/>
            <person name="Zhao P.X."/>
            <person name="Zhou P."/>
            <person name="Barbe V."/>
            <person name="Bardou P."/>
            <person name="Bechner M."/>
            <person name="Bellec A."/>
            <person name="Berger A."/>
            <person name="Berges H."/>
            <person name="Bidwell S."/>
            <person name="Bisseling T."/>
            <person name="Choisne N."/>
            <person name="Couloux A."/>
            <person name="Denny R."/>
            <person name="Deshpande S."/>
            <person name="Dai X."/>
            <person name="Doyle J.J."/>
            <person name="Dudez A.M."/>
            <person name="Farmer A.D."/>
            <person name="Fouteau S."/>
            <person name="Franken C."/>
            <person name="Gibelin C."/>
            <person name="Gish J."/>
            <person name="Goldstein S."/>
            <person name="Gonzalez A.J."/>
            <person name="Green P.J."/>
            <person name="Hallab A."/>
            <person name="Hartog M."/>
            <person name="Hua A."/>
            <person name="Humphray S.J."/>
            <person name="Jeong D.H."/>
            <person name="Jing Y."/>
            <person name="Jocker A."/>
            <person name="Kenton S.M."/>
            <person name="Kim D.J."/>
            <person name="Klee K."/>
            <person name="Lai H."/>
            <person name="Lang C."/>
            <person name="Lin S."/>
            <person name="Macmil S.L."/>
            <person name="Magdelenat G."/>
            <person name="Matthews L."/>
            <person name="McCorrison J."/>
            <person name="Monaghan E.L."/>
            <person name="Mun J.H."/>
            <person name="Najar F.Z."/>
            <person name="Nicholson C."/>
            <person name="Noirot C."/>
            <person name="O'Bleness M."/>
            <person name="Paule C.R."/>
            <person name="Poulain J."/>
            <person name="Prion F."/>
            <person name="Qin B."/>
            <person name="Qu C."/>
            <person name="Retzel E.F."/>
            <person name="Riddle C."/>
            <person name="Sallet E."/>
            <person name="Samain S."/>
            <person name="Samson N."/>
            <person name="Sanders I."/>
            <person name="Saurat O."/>
            <person name="Scarpelli C."/>
            <person name="Schiex T."/>
            <person name="Segurens B."/>
            <person name="Severin A.J."/>
            <person name="Sherrier D.J."/>
            <person name="Shi R."/>
            <person name="Sims S."/>
            <person name="Singer S.R."/>
            <person name="Sinharoy S."/>
            <person name="Sterck L."/>
            <person name="Viollet A."/>
            <person name="Wang B.B."/>
            <person name="Wang K."/>
            <person name="Wang M."/>
            <person name="Wang X."/>
            <person name="Warfsmann J."/>
            <person name="Weissenbach J."/>
            <person name="White D.D."/>
            <person name="White J.D."/>
            <person name="Wiley G.B."/>
            <person name="Wincker P."/>
            <person name="Xing Y."/>
            <person name="Yang L."/>
            <person name="Yao Z."/>
            <person name="Ying F."/>
            <person name="Zhai J."/>
            <person name="Zhou L."/>
            <person name="Zuber A."/>
            <person name="Denarie J."/>
            <person name="Dixon R.A."/>
            <person name="May G.D."/>
            <person name="Schwartz D.C."/>
            <person name="Rogers J."/>
            <person name="Quetier F."/>
            <person name="Town C.D."/>
            <person name="Roe B.A."/>
        </authorList>
    </citation>
    <scope>NUCLEOTIDE SEQUENCE [LARGE SCALE GENOMIC DNA]</scope>
    <source>
        <strain evidence="1">A17</strain>
        <strain evidence="2 3">cv. Jemalong A17</strain>
    </source>
</reference>